<feature type="repeat" description="TPR" evidence="1">
    <location>
        <begin position="54"/>
        <end position="87"/>
    </location>
</feature>
<dbReference type="SUPFAM" id="SSF48452">
    <property type="entry name" value="TPR-like"/>
    <property type="match status" value="1"/>
</dbReference>
<dbReference type="Pfam" id="PF14559">
    <property type="entry name" value="TPR_19"/>
    <property type="match status" value="1"/>
</dbReference>
<dbReference type="Proteomes" id="UP000198658">
    <property type="component" value="Unassembled WGS sequence"/>
</dbReference>
<dbReference type="STRING" id="658218.SAMN05216562_1679"/>
<reference evidence="3" key="1">
    <citation type="submission" date="2016-10" db="EMBL/GenBank/DDBJ databases">
        <authorList>
            <person name="Varghese N."/>
            <person name="Submissions S."/>
        </authorList>
    </citation>
    <scope>NUCLEOTIDE SEQUENCE [LARGE SCALE GENOMIC DNA]</scope>
    <source>
        <strain evidence="3">CGMCC 1.10657</strain>
    </source>
</reference>
<dbReference type="RefSeq" id="WP_091387189.1">
    <property type="nucleotide sequence ID" value="NZ_FNQO01000002.1"/>
</dbReference>
<keyword evidence="1" id="KW-0802">TPR repeat</keyword>
<organism evidence="2 3">
    <name type="scientific">Microbulbifer marinus</name>
    <dbReference type="NCBI Taxonomy" id="658218"/>
    <lineage>
        <taxon>Bacteria</taxon>
        <taxon>Pseudomonadati</taxon>
        <taxon>Pseudomonadota</taxon>
        <taxon>Gammaproteobacteria</taxon>
        <taxon>Cellvibrionales</taxon>
        <taxon>Microbulbiferaceae</taxon>
        <taxon>Microbulbifer</taxon>
    </lineage>
</organism>
<accession>A0A1H3YCE3</accession>
<dbReference type="Gene3D" id="1.25.40.10">
    <property type="entry name" value="Tetratricopeptide repeat domain"/>
    <property type="match status" value="1"/>
</dbReference>
<gene>
    <name evidence="2" type="ORF">SAMN05216562_1679</name>
</gene>
<proteinExistence type="predicted"/>
<keyword evidence="3" id="KW-1185">Reference proteome</keyword>
<dbReference type="InterPro" id="IPR019734">
    <property type="entry name" value="TPR_rpt"/>
</dbReference>
<evidence type="ECO:0000256" key="1">
    <source>
        <dbReference type="PROSITE-ProRule" id="PRU00339"/>
    </source>
</evidence>
<dbReference type="EMBL" id="FNQO01000002">
    <property type="protein sequence ID" value="SEA09229.1"/>
    <property type="molecule type" value="Genomic_DNA"/>
</dbReference>
<dbReference type="PROSITE" id="PS50005">
    <property type="entry name" value="TPR"/>
    <property type="match status" value="1"/>
</dbReference>
<evidence type="ECO:0000313" key="2">
    <source>
        <dbReference type="EMBL" id="SEA09229.1"/>
    </source>
</evidence>
<dbReference type="SMART" id="SM00028">
    <property type="entry name" value="TPR"/>
    <property type="match status" value="2"/>
</dbReference>
<dbReference type="AlphaFoldDB" id="A0A1H3YCE3"/>
<evidence type="ECO:0000313" key="3">
    <source>
        <dbReference type="Proteomes" id="UP000198658"/>
    </source>
</evidence>
<name>A0A1H3YCE3_9GAMM</name>
<protein>
    <submittedName>
        <fullName evidence="2">Tetratricopeptide repeat-containing protein</fullName>
    </submittedName>
</protein>
<sequence length="109" mass="12170">MTNPIIARLRAQLDQGRDSPLLRFGLGSALFNEKAYGEAAEHLQLCVEQMPDHSAAWKLLGRSQLALGDYDRARKAFTSGLEVARMKGDKQVEREIEVFLRKADKLAGN</sequence>
<dbReference type="OrthoDB" id="8421013at2"/>
<dbReference type="InterPro" id="IPR011990">
    <property type="entry name" value="TPR-like_helical_dom_sf"/>
</dbReference>